<evidence type="ECO:0000313" key="1">
    <source>
        <dbReference type="EMBL" id="REH39260.1"/>
    </source>
</evidence>
<organism evidence="1 2">
    <name type="scientific">Kutzneria buriramensis</name>
    <dbReference type="NCBI Taxonomy" id="1045776"/>
    <lineage>
        <taxon>Bacteria</taxon>
        <taxon>Bacillati</taxon>
        <taxon>Actinomycetota</taxon>
        <taxon>Actinomycetes</taxon>
        <taxon>Pseudonocardiales</taxon>
        <taxon>Pseudonocardiaceae</taxon>
        <taxon>Kutzneria</taxon>
    </lineage>
</organism>
<protein>
    <submittedName>
        <fullName evidence="1">Uncharacterized protein</fullName>
    </submittedName>
</protein>
<evidence type="ECO:0000313" key="2">
    <source>
        <dbReference type="Proteomes" id="UP000256269"/>
    </source>
</evidence>
<gene>
    <name evidence="1" type="ORF">BCF44_113115</name>
</gene>
<keyword evidence="2" id="KW-1185">Reference proteome</keyword>
<proteinExistence type="predicted"/>
<dbReference type="AlphaFoldDB" id="A0A3E0H719"/>
<dbReference type="EMBL" id="QUNO01000013">
    <property type="protein sequence ID" value="REH39260.1"/>
    <property type="molecule type" value="Genomic_DNA"/>
</dbReference>
<comment type="caution">
    <text evidence="1">The sequence shown here is derived from an EMBL/GenBank/DDBJ whole genome shotgun (WGS) entry which is preliminary data.</text>
</comment>
<accession>A0A3E0H719</accession>
<sequence length="102" mass="11242">MLDLVLSADFDGVHELREQARSAVVVGRCKCGCPSIALEVSDDAPAARLASRLVPSEGDILDEPRGQIILFLDDGRLSYLEYVWFGDRPSEWPDPSRVRVVG</sequence>
<reference evidence="1 2" key="1">
    <citation type="submission" date="2018-08" db="EMBL/GenBank/DDBJ databases">
        <title>Genomic Encyclopedia of Archaeal and Bacterial Type Strains, Phase II (KMG-II): from individual species to whole genera.</title>
        <authorList>
            <person name="Goeker M."/>
        </authorList>
    </citation>
    <scope>NUCLEOTIDE SEQUENCE [LARGE SCALE GENOMIC DNA]</scope>
    <source>
        <strain evidence="1 2">DSM 45791</strain>
    </source>
</reference>
<name>A0A3E0H719_9PSEU</name>
<dbReference type="Proteomes" id="UP000256269">
    <property type="component" value="Unassembled WGS sequence"/>
</dbReference>